<dbReference type="CDD" id="cd00086">
    <property type="entry name" value="homeodomain"/>
    <property type="match status" value="1"/>
</dbReference>
<evidence type="ECO:0000256" key="11">
    <source>
        <dbReference type="PROSITE-ProRule" id="PRU00125"/>
    </source>
</evidence>
<evidence type="ECO:0000256" key="8">
    <source>
        <dbReference type="ARBA" id="ARBA00023155"/>
    </source>
</evidence>
<feature type="compositionally biased region" description="Low complexity" evidence="13">
    <location>
        <begin position="462"/>
        <end position="471"/>
    </location>
</feature>
<keyword evidence="4" id="KW-0677">Repeat</keyword>
<dbReference type="Pfam" id="PF00046">
    <property type="entry name" value="Homeodomain"/>
    <property type="match status" value="1"/>
</dbReference>
<dbReference type="GO" id="GO:0007409">
    <property type="term" value="P:axonogenesis"/>
    <property type="evidence" value="ECO:0007669"/>
    <property type="project" value="TreeGrafter"/>
</dbReference>
<keyword evidence="7 10" id="KW-0238">DNA-binding</keyword>
<organism evidence="16">
    <name type="scientific">Schmidtea mediterranea</name>
    <name type="common">Freshwater planarian flatworm</name>
    <dbReference type="NCBI Taxonomy" id="79327"/>
    <lineage>
        <taxon>Eukaryota</taxon>
        <taxon>Metazoa</taxon>
        <taxon>Spiralia</taxon>
        <taxon>Lophotrochozoa</taxon>
        <taxon>Platyhelminthes</taxon>
        <taxon>Rhabditophora</taxon>
        <taxon>Seriata</taxon>
        <taxon>Tricladida</taxon>
        <taxon>Continenticola</taxon>
        <taxon>Geoplanoidea</taxon>
        <taxon>Dugesiidae</taxon>
        <taxon>Schmidtea</taxon>
    </lineage>
</organism>
<gene>
    <name evidence="16" type="primary">islet1</name>
</gene>
<sequence length="517" mass="56861">MTASLELEDCDDGFRSNSKRSIKSCSLCVGCGGAITDKFILRVQPDLEWHARCLRCVKCNRGLDEKNTCFVKDGKTYCKEDYQKLFLQVCAACNRGLHKSDYVLHVGSRIYHISCMKCVACNRVLQTGDEFAMRPNGVICLHDHQRDGHLFLENSASILTRTERLPQSHQPASPLKQPKQELETESLMKIEDETNSRKSGCCRNYLEVVSDERLLMDTINNNTSGNISRANSRLSYVKGILDDSSMNSDIDDISQDGSSVCGNQSINGGHGGTISAAGSLPSSGGGVTCTGNVKLSGTKRSKEQKTTRVRTVLNEKQLHTLRTCYAANPRPDALMKEQLVEMTGLSPRVIRVWFQNKRCKDKKRQIMVKQMDQHQQVGGIDCPLQGVPMVAGSPMRNEPPISCANPLEIQQIPGPWGSEEFGPNFSHGDISRSNDSAPAFQQLISAYHHLSRNGPCPPPPLMSLSHSPAHSQPLSNSNHPNLSFLTAMGLLSGARNGDLDDSPHDSFVGKLISYSVD</sequence>
<dbReference type="InterPro" id="IPR009057">
    <property type="entry name" value="Homeodomain-like_sf"/>
</dbReference>
<feature type="domain" description="Homeobox" evidence="15">
    <location>
        <begin position="304"/>
        <end position="364"/>
    </location>
</feature>
<evidence type="ECO:0000256" key="12">
    <source>
        <dbReference type="RuleBase" id="RU000682"/>
    </source>
</evidence>
<dbReference type="AlphaFoldDB" id="V5SM21"/>
<evidence type="ECO:0000256" key="4">
    <source>
        <dbReference type="ARBA" id="ARBA00022737"/>
    </source>
</evidence>
<keyword evidence="8 10" id="KW-0371">Homeobox</keyword>
<dbReference type="PANTHER" id="PTHR24204:SF8">
    <property type="entry name" value="TAILUP, ISOFORM A"/>
    <property type="match status" value="1"/>
</dbReference>
<dbReference type="Gene3D" id="2.10.110.10">
    <property type="entry name" value="Cysteine Rich Protein"/>
    <property type="match status" value="2"/>
</dbReference>
<keyword evidence="3 11" id="KW-0479">Metal-binding</keyword>
<accession>V5SM21</accession>
<dbReference type="GO" id="GO:0046872">
    <property type="term" value="F:metal ion binding"/>
    <property type="evidence" value="ECO:0007669"/>
    <property type="project" value="UniProtKB-KW"/>
</dbReference>
<dbReference type="InterPro" id="IPR047169">
    <property type="entry name" value="ISL1/2-like"/>
</dbReference>
<evidence type="ECO:0000256" key="13">
    <source>
        <dbReference type="SAM" id="MobiDB-lite"/>
    </source>
</evidence>
<feature type="domain" description="LIM zinc-binding" evidence="14">
    <location>
        <begin position="89"/>
        <end position="150"/>
    </location>
</feature>
<dbReference type="FunFam" id="2.10.110.10:FF:000034">
    <property type="entry name" value="Insulin gene enhancer protein ISL"/>
    <property type="match status" value="1"/>
</dbReference>
<dbReference type="CDD" id="cd09366">
    <property type="entry name" value="LIM1_Isl"/>
    <property type="match status" value="1"/>
</dbReference>
<dbReference type="PROSITE" id="PS00478">
    <property type="entry name" value="LIM_DOMAIN_1"/>
    <property type="match status" value="2"/>
</dbReference>
<dbReference type="GO" id="GO:0000981">
    <property type="term" value="F:DNA-binding transcription factor activity, RNA polymerase II-specific"/>
    <property type="evidence" value="ECO:0007669"/>
    <property type="project" value="InterPro"/>
</dbReference>
<dbReference type="PROSITE" id="PS00027">
    <property type="entry name" value="HOMEOBOX_1"/>
    <property type="match status" value="1"/>
</dbReference>
<evidence type="ECO:0000313" key="16">
    <source>
        <dbReference type="EMBL" id="AHB51761.1"/>
    </source>
</evidence>
<evidence type="ECO:0000256" key="3">
    <source>
        <dbReference type="ARBA" id="ARBA00022723"/>
    </source>
</evidence>
<evidence type="ECO:0000256" key="1">
    <source>
        <dbReference type="ARBA" id="ARBA00004123"/>
    </source>
</evidence>
<evidence type="ECO:0000256" key="7">
    <source>
        <dbReference type="ARBA" id="ARBA00023125"/>
    </source>
</evidence>
<evidence type="ECO:0000256" key="5">
    <source>
        <dbReference type="ARBA" id="ARBA00022833"/>
    </source>
</evidence>
<dbReference type="GO" id="GO:0003677">
    <property type="term" value="F:DNA binding"/>
    <property type="evidence" value="ECO:0007669"/>
    <property type="project" value="UniProtKB-UniRule"/>
</dbReference>
<feature type="domain" description="LIM zinc-binding" evidence="14">
    <location>
        <begin position="26"/>
        <end position="88"/>
    </location>
</feature>
<dbReference type="InterPro" id="IPR001781">
    <property type="entry name" value="Znf_LIM"/>
</dbReference>
<evidence type="ECO:0000259" key="14">
    <source>
        <dbReference type="PROSITE" id="PS50023"/>
    </source>
</evidence>
<dbReference type="SUPFAM" id="SSF57716">
    <property type="entry name" value="Glucocorticoid receptor-like (DNA-binding domain)"/>
    <property type="match status" value="2"/>
</dbReference>
<evidence type="ECO:0000259" key="15">
    <source>
        <dbReference type="PROSITE" id="PS50071"/>
    </source>
</evidence>
<keyword evidence="9 10" id="KW-0539">Nucleus</keyword>
<dbReference type="GO" id="GO:0048665">
    <property type="term" value="P:neuron fate specification"/>
    <property type="evidence" value="ECO:0007669"/>
    <property type="project" value="InterPro"/>
</dbReference>
<keyword evidence="2" id="KW-0217">Developmental protein</keyword>
<reference evidence="16" key="1">
    <citation type="journal article" date="2013" name="Development">
        <title>A Pitx transcription factor controls the establishment and maintenance of the serotonergic lineage in planarians.</title>
        <authorList>
            <person name="Marz M."/>
            <person name="Seebeck F."/>
            <person name="Bartscherer K."/>
        </authorList>
    </citation>
    <scope>NUCLEOTIDE SEQUENCE</scope>
</reference>
<dbReference type="PANTHER" id="PTHR24204">
    <property type="entry name" value="INSULIN GENE ENHANCER PROTEIN"/>
    <property type="match status" value="1"/>
</dbReference>
<evidence type="ECO:0000256" key="9">
    <source>
        <dbReference type="ARBA" id="ARBA00023242"/>
    </source>
</evidence>
<protein>
    <submittedName>
        <fullName evidence="16">Insulin gene enhancer protein isl-1</fullName>
    </submittedName>
</protein>
<keyword evidence="6 11" id="KW-0440">LIM domain</keyword>
<evidence type="ECO:0000256" key="10">
    <source>
        <dbReference type="PROSITE-ProRule" id="PRU00108"/>
    </source>
</evidence>
<dbReference type="PROSITE" id="PS50071">
    <property type="entry name" value="HOMEOBOX_2"/>
    <property type="match status" value="1"/>
</dbReference>
<evidence type="ECO:0000256" key="2">
    <source>
        <dbReference type="ARBA" id="ARBA00022473"/>
    </source>
</evidence>
<dbReference type="PROSITE" id="PS50023">
    <property type="entry name" value="LIM_DOMAIN_2"/>
    <property type="match status" value="2"/>
</dbReference>
<dbReference type="SMART" id="SM00389">
    <property type="entry name" value="HOX"/>
    <property type="match status" value="1"/>
</dbReference>
<comment type="subcellular location">
    <subcellularLocation>
        <location evidence="1 10 12">Nucleus</location>
    </subcellularLocation>
</comment>
<feature type="DNA-binding region" description="Homeobox" evidence="10">
    <location>
        <begin position="306"/>
        <end position="365"/>
    </location>
</feature>
<dbReference type="Pfam" id="PF00412">
    <property type="entry name" value="LIM"/>
    <property type="match status" value="2"/>
</dbReference>
<proteinExistence type="evidence at transcript level"/>
<dbReference type="GO" id="GO:0005634">
    <property type="term" value="C:nucleus"/>
    <property type="evidence" value="ECO:0007669"/>
    <property type="project" value="UniProtKB-SubCell"/>
</dbReference>
<feature type="region of interest" description="Disordered" evidence="13">
    <location>
        <begin position="458"/>
        <end position="478"/>
    </location>
</feature>
<name>V5SM21_SCHMD</name>
<dbReference type="SUPFAM" id="SSF46689">
    <property type="entry name" value="Homeodomain-like"/>
    <property type="match status" value="1"/>
</dbReference>
<dbReference type="InterPro" id="IPR047244">
    <property type="entry name" value="ISL1/2-like_LIM1"/>
</dbReference>
<dbReference type="GO" id="GO:0045944">
    <property type="term" value="P:positive regulation of transcription by RNA polymerase II"/>
    <property type="evidence" value="ECO:0007669"/>
    <property type="project" value="InterPro"/>
</dbReference>
<dbReference type="InterPro" id="IPR001356">
    <property type="entry name" value="HD"/>
</dbReference>
<dbReference type="OrthoDB" id="125004at2759"/>
<keyword evidence="5 11" id="KW-0862">Zinc</keyword>
<evidence type="ECO:0000256" key="6">
    <source>
        <dbReference type="ARBA" id="ARBA00023038"/>
    </source>
</evidence>
<dbReference type="FunFam" id="1.10.10.60:FF:000041">
    <property type="entry name" value="insulin gene enhancer protein ISL-1"/>
    <property type="match status" value="1"/>
</dbReference>
<dbReference type="SMART" id="SM00132">
    <property type="entry name" value="LIM"/>
    <property type="match status" value="2"/>
</dbReference>
<dbReference type="EMBL" id="KC568454">
    <property type="protein sequence ID" value="AHB51761.1"/>
    <property type="molecule type" value="mRNA"/>
</dbReference>
<dbReference type="Gene3D" id="1.10.10.60">
    <property type="entry name" value="Homeodomain-like"/>
    <property type="match status" value="1"/>
</dbReference>
<dbReference type="InterPro" id="IPR017970">
    <property type="entry name" value="Homeobox_CS"/>
</dbReference>